<keyword evidence="3" id="KW-0732">Signal</keyword>
<keyword evidence="5" id="KW-1185">Reference proteome</keyword>
<sequence length="256" mass="25431">MHYTNLLFAGLATLSSTMTVTAQKTHVVSVGYNGTLVFSPNKISAEPGEAIQFQFVAGNHTVTQSTFDNPCQPIAMHSNVTGINSGFMPVAAGLAAASAKDGKSMNGTTSGHGGNVPVYTVMVKNKNPMWLYCAQGKHCQNGMVMVVNENPSSNATKSLQNYKALAAKATTIVPSGSGSDSGSGSGSGTGSGTGSGSTNGSTTTDPSSGTTPSNSTSPSGSSTAVPVTAGAGVLSAAGTTSMFALVAGGAVAFLFL</sequence>
<feature type="compositionally biased region" description="Gly residues" evidence="1">
    <location>
        <begin position="179"/>
        <end position="197"/>
    </location>
</feature>
<dbReference type="InterPro" id="IPR052953">
    <property type="entry name" value="Ser-rich/MCO-related"/>
</dbReference>
<dbReference type="GeneID" id="20830572"/>
<dbReference type="InterPro" id="IPR008972">
    <property type="entry name" value="Cupredoxin"/>
</dbReference>
<reference evidence="5" key="1">
    <citation type="journal article" date="2011" name="Genetics">
        <title>Massive changes in genome architecture accompany the transition to self-fertility in the filamentous fungus Neurospora tetrasperma.</title>
        <authorList>
            <person name="Ellison C.E."/>
            <person name="Stajich J.E."/>
            <person name="Jacobson D.J."/>
            <person name="Natvig D.O."/>
            <person name="Lapidus A."/>
            <person name="Foster B."/>
            <person name="Aerts A."/>
            <person name="Riley R."/>
            <person name="Lindquist E.A."/>
            <person name="Grigoriev I.V."/>
            <person name="Taylor J.W."/>
        </authorList>
    </citation>
    <scope>NUCLEOTIDE SEQUENCE [LARGE SCALE GENOMIC DNA]</scope>
    <source>
        <strain evidence="5">FGSC 2508 / P0657</strain>
    </source>
</reference>
<feature type="signal peptide" evidence="3">
    <location>
        <begin position="1"/>
        <end position="22"/>
    </location>
</feature>
<accession>F8MR85</accession>
<proteinExistence type="predicted"/>
<feature type="region of interest" description="Disordered" evidence="1">
    <location>
        <begin position="173"/>
        <end position="224"/>
    </location>
</feature>
<name>F8MR85_NEUT8</name>
<organism evidence="4 5">
    <name type="scientific">Neurospora tetrasperma (strain FGSC 2508 / ATCC MYA-4615 / P0657)</name>
    <dbReference type="NCBI Taxonomy" id="510951"/>
    <lineage>
        <taxon>Eukaryota</taxon>
        <taxon>Fungi</taxon>
        <taxon>Dikarya</taxon>
        <taxon>Ascomycota</taxon>
        <taxon>Pezizomycotina</taxon>
        <taxon>Sordariomycetes</taxon>
        <taxon>Sordariomycetidae</taxon>
        <taxon>Sordariales</taxon>
        <taxon>Sordariaceae</taxon>
        <taxon>Neurospora</taxon>
    </lineage>
</organism>
<dbReference type="KEGG" id="nte:NEUTE1DRAFT82983"/>
<evidence type="ECO:0000256" key="2">
    <source>
        <dbReference type="SAM" id="Phobius"/>
    </source>
</evidence>
<dbReference type="HOGENOM" id="CLU_053381_1_1_1"/>
<feature type="transmembrane region" description="Helical" evidence="2">
    <location>
        <begin position="231"/>
        <end position="255"/>
    </location>
</feature>
<feature type="chain" id="PRO_5003375115" description="Cupredoxin" evidence="3">
    <location>
        <begin position="23"/>
        <end position="256"/>
    </location>
</feature>
<dbReference type="VEuPathDB" id="FungiDB:NEUTE1DRAFT_82983"/>
<feature type="compositionally biased region" description="Low complexity" evidence="1">
    <location>
        <begin position="198"/>
        <end position="223"/>
    </location>
</feature>
<keyword evidence="2" id="KW-1133">Transmembrane helix</keyword>
<evidence type="ECO:0008006" key="6">
    <source>
        <dbReference type="Google" id="ProtNLM"/>
    </source>
</evidence>
<dbReference type="Proteomes" id="UP000008065">
    <property type="component" value="Unassembled WGS sequence"/>
</dbReference>
<evidence type="ECO:0000313" key="5">
    <source>
        <dbReference type="Proteomes" id="UP000008065"/>
    </source>
</evidence>
<dbReference type="RefSeq" id="XP_009851688.1">
    <property type="nucleotide sequence ID" value="XM_009853386.1"/>
</dbReference>
<dbReference type="CDD" id="cd00920">
    <property type="entry name" value="Cupredoxin"/>
    <property type="match status" value="1"/>
</dbReference>
<dbReference type="AlphaFoldDB" id="F8MR85"/>
<dbReference type="EMBL" id="GL891305">
    <property type="protein sequence ID" value="EGO56044.1"/>
    <property type="molecule type" value="Genomic_DNA"/>
</dbReference>
<dbReference type="Gene3D" id="2.60.40.420">
    <property type="entry name" value="Cupredoxins - blue copper proteins"/>
    <property type="match status" value="1"/>
</dbReference>
<keyword evidence="2" id="KW-0812">Transmembrane</keyword>
<evidence type="ECO:0000256" key="1">
    <source>
        <dbReference type="SAM" id="MobiDB-lite"/>
    </source>
</evidence>
<evidence type="ECO:0000313" key="4">
    <source>
        <dbReference type="EMBL" id="EGO56044.1"/>
    </source>
</evidence>
<dbReference type="OrthoDB" id="2331100at2759"/>
<keyword evidence="2" id="KW-0472">Membrane</keyword>
<protein>
    <recommendedName>
        <fullName evidence="6">Cupredoxin</fullName>
    </recommendedName>
</protein>
<gene>
    <name evidence="4" type="ORF">NEUTE1DRAFT_82983</name>
</gene>
<evidence type="ECO:0000256" key="3">
    <source>
        <dbReference type="SAM" id="SignalP"/>
    </source>
</evidence>
<dbReference type="PANTHER" id="PTHR34883:SF17">
    <property type="entry name" value="CUPREDOXIN"/>
    <property type="match status" value="1"/>
</dbReference>
<dbReference type="PANTHER" id="PTHR34883">
    <property type="entry name" value="SERINE-RICH PROTEIN, PUTATIVE-RELATED-RELATED"/>
    <property type="match status" value="1"/>
</dbReference>
<dbReference type="SUPFAM" id="SSF49503">
    <property type="entry name" value="Cupredoxins"/>
    <property type="match status" value="1"/>
</dbReference>